<evidence type="ECO:0000313" key="1">
    <source>
        <dbReference type="EMBL" id="AGL01683.1"/>
    </source>
</evidence>
<sequence>MTNEDYLRQQLEWVKFRAAALEEIEAKLLKMRILAILARDNKMTPVETWDINTMLHDLQKEATQLDEQSRVFWSDYQ</sequence>
<name>R4KEQ7_9FIRM</name>
<keyword evidence="2" id="KW-1185">Reference proteome</keyword>
<dbReference type="RefSeq" id="WP_006522117.1">
    <property type="nucleotide sequence ID" value="NC_021184.1"/>
</dbReference>
<dbReference type="HOGENOM" id="CLU_194397_0_0_9"/>
<evidence type="ECO:0000313" key="2">
    <source>
        <dbReference type="Proteomes" id="UP000013520"/>
    </source>
</evidence>
<dbReference type="AlphaFoldDB" id="R4KEQ7"/>
<accession>R4KEQ7</accession>
<protein>
    <submittedName>
        <fullName evidence="1">Uncharacterized protein</fullName>
    </submittedName>
</protein>
<proteinExistence type="predicted"/>
<dbReference type="OrthoDB" id="1798834at2"/>
<dbReference type="KEGG" id="dgi:Desgi_2257"/>
<organism evidence="1 2">
    <name type="scientific">Desulfoscipio gibsoniae DSM 7213</name>
    <dbReference type="NCBI Taxonomy" id="767817"/>
    <lineage>
        <taxon>Bacteria</taxon>
        <taxon>Bacillati</taxon>
        <taxon>Bacillota</taxon>
        <taxon>Clostridia</taxon>
        <taxon>Eubacteriales</taxon>
        <taxon>Desulfallaceae</taxon>
        <taxon>Desulfoscipio</taxon>
    </lineage>
</organism>
<reference evidence="1 2" key="1">
    <citation type="submission" date="2012-01" db="EMBL/GenBank/DDBJ databases">
        <title>Complete sequence of Desulfotomaculum gibsoniae DSM 7213.</title>
        <authorList>
            <consortium name="US DOE Joint Genome Institute"/>
            <person name="Lucas S."/>
            <person name="Han J."/>
            <person name="Lapidus A."/>
            <person name="Cheng J.-F."/>
            <person name="Goodwin L."/>
            <person name="Pitluck S."/>
            <person name="Peters L."/>
            <person name="Ovchinnikova G."/>
            <person name="Teshima H."/>
            <person name="Detter J.C."/>
            <person name="Han C."/>
            <person name="Tapia R."/>
            <person name="Land M."/>
            <person name="Hauser L."/>
            <person name="Kyrpides N."/>
            <person name="Ivanova N."/>
            <person name="Pagani I."/>
            <person name="Parshina S."/>
            <person name="Plugge C."/>
            <person name="Muyzer G."/>
            <person name="Kuever J."/>
            <person name="Ivanova A."/>
            <person name="Nazina T."/>
            <person name="Klenk H.-P."/>
            <person name="Brambilla E."/>
            <person name="Spring S."/>
            <person name="Stams A.F."/>
            <person name="Woyke T."/>
        </authorList>
    </citation>
    <scope>NUCLEOTIDE SEQUENCE [LARGE SCALE GENOMIC DNA]</scope>
    <source>
        <strain evidence="1 2">DSM 7213</strain>
    </source>
</reference>
<dbReference type="EMBL" id="CP003273">
    <property type="protein sequence ID" value="AGL01683.1"/>
    <property type="molecule type" value="Genomic_DNA"/>
</dbReference>
<dbReference type="Proteomes" id="UP000013520">
    <property type="component" value="Chromosome"/>
</dbReference>
<gene>
    <name evidence="1" type="ORF">Desgi_2257</name>
</gene>
<dbReference type="eggNOG" id="ENOG502ZQUI">
    <property type="taxonomic scope" value="Bacteria"/>
</dbReference>